<evidence type="ECO:0000313" key="2">
    <source>
        <dbReference type="Proteomes" id="UP001391051"/>
    </source>
</evidence>
<accession>A0ABR1QFA2</accession>
<evidence type="ECO:0000313" key="1">
    <source>
        <dbReference type="EMBL" id="KAK7952669.1"/>
    </source>
</evidence>
<gene>
    <name evidence="1" type="ORF">PG986_008397</name>
</gene>
<evidence type="ECO:0008006" key="3">
    <source>
        <dbReference type="Google" id="ProtNLM"/>
    </source>
</evidence>
<sequence>MPSVLDTTVRGSIVAAAAAAPAAAAAAVDVAAAGGSTARWMVTAVEVTARSSGIPAIEVWARSGVIEFQVDSNGSKAPGRKG</sequence>
<organism evidence="1 2">
    <name type="scientific">Apiospora aurea</name>
    <dbReference type="NCBI Taxonomy" id="335848"/>
    <lineage>
        <taxon>Eukaryota</taxon>
        <taxon>Fungi</taxon>
        <taxon>Dikarya</taxon>
        <taxon>Ascomycota</taxon>
        <taxon>Pezizomycotina</taxon>
        <taxon>Sordariomycetes</taxon>
        <taxon>Xylariomycetidae</taxon>
        <taxon>Amphisphaeriales</taxon>
        <taxon>Apiosporaceae</taxon>
        <taxon>Apiospora</taxon>
    </lineage>
</organism>
<proteinExistence type="predicted"/>
<protein>
    <recommendedName>
        <fullName evidence="3">Secreted protein</fullName>
    </recommendedName>
</protein>
<dbReference type="GeneID" id="92077681"/>
<reference evidence="1 2" key="1">
    <citation type="submission" date="2023-01" db="EMBL/GenBank/DDBJ databases">
        <title>Analysis of 21 Apiospora genomes using comparative genomics revels a genus with tremendous synthesis potential of carbohydrate active enzymes and secondary metabolites.</title>
        <authorList>
            <person name="Sorensen T."/>
        </authorList>
    </citation>
    <scope>NUCLEOTIDE SEQUENCE [LARGE SCALE GENOMIC DNA]</scope>
    <source>
        <strain evidence="1 2">CBS 24483</strain>
    </source>
</reference>
<dbReference type="Proteomes" id="UP001391051">
    <property type="component" value="Unassembled WGS sequence"/>
</dbReference>
<keyword evidence="2" id="KW-1185">Reference proteome</keyword>
<comment type="caution">
    <text evidence="1">The sequence shown here is derived from an EMBL/GenBank/DDBJ whole genome shotgun (WGS) entry which is preliminary data.</text>
</comment>
<dbReference type="RefSeq" id="XP_066700731.1">
    <property type="nucleotide sequence ID" value="XM_066844619.1"/>
</dbReference>
<dbReference type="EMBL" id="JAQQWE010000005">
    <property type="protein sequence ID" value="KAK7952669.1"/>
    <property type="molecule type" value="Genomic_DNA"/>
</dbReference>
<name>A0ABR1QFA2_9PEZI</name>